<dbReference type="PANTHER" id="PTHR43649:SF16">
    <property type="entry name" value="SUGAR-BINDING LIPOPROTEIN"/>
    <property type="match status" value="1"/>
</dbReference>
<name>A0A543EUG3_9MICO</name>
<gene>
    <name evidence="2" type="ORF">FB391_2673</name>
</gene>
<proteinExistence type="predicted"/>
<comment type="caution">
    <text evidence="2">The sequence shown here is derived from an EMBL/GenBank/DDBJ whole genome shotgun (WGS) entry which is preliminary data.</text>
</comment>
<keyword evidence="1" id="KW-0732">Signal</keyword>
<dbReference type="Proteomes" id="UP000320235">
    <property type="component" value="Unassembled WGS sequence"/>
</dbReference>
<dbReference type="EMBL" id="VFPE01000003">
    <property type="protein sequence ID" value="TQM25209.1"/>
    <property type="molecule type" value="Genomic_DNA"/>
</dbReference>
<evidence type="ECO:0000256" key="1">
    <source>
        <dbReference type="SAM" id="SignalP"/>
    </source>
</evidence>
<keyword evidence="3" id="KW-1185">Reference proteome</keyword>
<dbReference type="InterPro" id="IPR050490">
    <property type="entry name" value="Bact_solute-bd_prot1"/>
</dbReference>
<dbReference type="InterPro" id="IPR006059">
    <property type="entry name" value="SBP"/>
</dbReference>
<protein>
    <submittedName>
        <fullName evidence="2">ABC-type glycerol-3-phosphate transport system substrate-binding protein</fullName>
    </submittedName>
</protein>
<dbReference type="AlphaFoldDB" id="A0A543EUG3"/>
<evidence type="ECO:0000313" key="2">
    <source>
        <dbReference type="EMBL" id="TQM25209.1"/>
    </source>
</evidence>
<dbReference type="Gene3D" id="3.40.190.10">
    <property type="entry name" value="Periplasmic binding protein-like II"/>
    <property type="match status" value="1"/>
</dbReference>
<dbReference type="SUPFAM" id="SSF53850">
    <property type="entry name" value="Periplasmic binding protein-like II"/>
    <property type="match status" value="1"/>
</dbReference>
<sequence>MKSPARVLLAGVAAVATVGALVGCSAAGGDGGESDSKIELRVATFPPGADAAAYEAFATQEKQFEKLNPDIDIIGVEYEWEGPTFAVQLAGGSLPDVFTVPFTDAKTLLENKQLMDVTDEMNDLGYTDSFNPIILDAVTGDDGHIYGFPRQAYANALSYNRELFEAAGLDPDSPPTTWDEVREYAKKISDATGKAGYSQMAINNTGGWQLTTATAARGGRTQTDNEDGSATSTIDNDATKAALQFLHDLKWEDGSFGSKIDLDWGTINQEFAAGNIGMYTTGSDIYTALVRDFGLNPDVYGMTVIPVEGEDGGPLGGGDIAVMSPTIDDQTKAAGVKWIDWYYMQKLLNEDAAVQDAKALADSDQAVGTPVLPVLSRELYEESLTWIEPYINVPREQMKPFTDNIWDQTPVGEPKKSTQEVYALLDEVVQTVLTDENADIDALLAQAQTDAQAILDE</sequence>
<dbReference type="PANTHER" id="PTHR43649">
    <property type="entry name" value="ARABINOSE-BINDING PROTEIN-RELATED"/>
    <property type="match status" value="1"/>
</dbReference>
<accession>A0A543EUG3</accession>
<dbReference type="RefSeq" id="WP_141895031.1">
    <property type="nucleotide sequence ID" value="NZ_BAABLH010000002.1"/>
</dbReference>
<evidence type="ECO:0000313" key="3">
    <source>
        <dbReference type="Proteomes" id="UP000320235"/>
    </source>
</evidence>
<dbReference type="PROSITE" id="PS51257">
    <property type="entry name" value="PROKAR_LIPOPROTEIN"/>
    <property type="match status" value="1"/>
</dbReference>
<feature type="chain" id="PRO_5038603216" evidence="1">
    <location>
        <begin position="21"/>
        <end position="457"/>
    </location>
</feature>
<dbReference type="OrthoDB" id="2644341at2"/>
<reference evidence="2 3" key="1">
    <citation type="submission" date="2019-06" db="EMBL/GenBank/DDBJ databases">
        <title>Sequencing the genomes of 1000 actinobacteria strains.</title>
        <authorList>
            <person name="Klenk H.-P."/>
        </authorList>
    </citation>
    <scope>NUCLEOTIDE SEQUENCE [LARGE SCALE GENOMIC DNA]</scope>
    <source>
        <strain evidence="2 3">DSM 105492</strain>
    </source>
</reference>
<dbReference type="Pfam" id="PF01547">
    <property type="entry name" value="SBP_bac_1"/>
    <property type="match status" value="1"/>
</dbReference>
<organism evidence="2 3">
    <name type="scientific">Microbacterium kyungheense</name>
    <dbReference type="NCBI Taxonomy" id="1263636"/>
    <lineage>
        <taxon>Bacteria</taxon>
        <taxon>Bacillati</taxon>
        <taxon>Actinomycetota</taxon>
        <taxon>Actinomycetes</taxon>
        <taxon>Micrococcales</taxon>
        <taxon>Microbacteriaceae</taxon>
        <taxon>Microbacterium</taxon>
    </lineage>
</organism>
<feature type="signal peptide" evidence="1">
    <location>
        <begin position="1"/>
        <end position="20"/>
    </location>
</feature>